<evidence type="ECO:0000256" key="8">
    <source>
        <dbReference type="ARBA" id="ARBA00022840"/>
    </source>
</evidence>
<proteinExistence type="inferred from homology"/>
<dbReference type="EC" id="6.1.1.19" evidence="4"/>
<evidence type="ECO:0000256" key="11">
    <source>
        <dbReference type="ARBA" id="ARBA00033033"/>
    </source>
</evidence>
<dbReference type="SUPFAM" id="SSF47323">
    <property type="entry name" value="Anticodon-binding domain of a subclass of class I aminoacyl-tRNA synthetases"/>
    <property type="match status" value="1"/>
</dbReference>
<dbReference type="Proteomes" id="UP000037460">
    <property type="component" value="Unassembled WGS sequence"/>
</dbReference>
<evidence type="ECO:0000256" key="1">
    <source>
        <dbReference type="ARBA" id="ARBA00004496"/>
    </source>
</evidence>
<dbReference type="AlphaFoldDB" id="A0A0M0K0E7"/>
<feature type="domain" description="Arginyl tRNA synthetase N-terminal" evidence="16">
    <location>
        <begin position="85"/>
        <end position="169"/>
    </location>
</feature>
<keyword evidence="8 13" id="KW-0067">ATP-binding</keyword>
<dbReference type="SMART" id="SM01016">
    <property type="entry name" value="Arg_tRNA_synt_N"/>
    <property type="match status" value="1"/>
</dbReference>
<dbReference type="Pfam" id="PF05746">
    <property type="entry name" value="DALR_1"/>
    <property type="match status" value="1"/>
</dbReference>
<dbReference type="PROSITE" id="PS00178">
    <property type="entry name" value="AA_TRNA_LIGASE_I"/>
    <property type="match status" value="1"/>
</dbReference>
<keyword evidence="18" id="KW-1185">Reference proteome</keyword>
<dbReference type="Gene3D" id="1.10.730.10">
    <property type="entry name" value="Isoleucyl-tRNA Synthetase, Domain 1"/>
    <property type="match status" value="1"/>
</dbReference>
<dbReference type="InterPro" id="IPR008909">
    <property type="entry name" value="DALR_anticod-bd"/>
</dbReference>
<sequence length="674" mass="74322">MALRISLVMSLIMPWTRSAATRVVQQRGMGLSSSLGAAAQNRAAVVRAVGRSRRWLHCGPSKLVKDAEGATAQYHAGESTLDTAAWLSERVRSALVEAYGPEYADADPMLVPASRPEFGDYQCNVAMPLGKSLKSKPRDIAENIVARLRLEDVCEPIEIAGPGFLNIKLRMPFMQEQLRRMIADEARCAVPLAVPTQRVIVDYSSPNIAKEMHVGHLRSTIIGDSLSKVLEFRGHSVLRLNHVGDWGTQFGMLILHLKDKAPGALAGTDELDISDLVTFYKEAKVRFDADAEFQTSARAEVVKLQAGAEDSLKAWRMLCTQSEKAFNEVYGLLGVDKRLETRGESFYNPRLGRVIETLREASLLRESEGAQCVFLDGYVNREGEPQPMIVQKSDGGFMYSTTDLAALAHRVGDERAERILYVTDAGQSQHFEQVFAIGRLASIVPSTVSLEHVPFGLVLGEDGKKFKTRSGETVKLMDLLSEAVRRAHTDLSSRITAEGRTEDADFVELVSRTVGIGAVKYADLAMNRNSNYRFEYDKMLALNGNTAPFMLYAYARIRGIQRRAAEKLGAGALDTARLQASEIMLDAPAELALARHLLKLADVVREVESELLPSKLCEYIFELSGKFNQFYESCPVMQAESAQLQRSRLALCGLSASVLKTSLGLLGIDTLERL</sequence>
<dbReference type="OrthoDB" id="68056at2759"/>
<evidence type="ECO:0000256" key="4">
    <source>
        <dbReference type="ARBA" id="ARBA00012837"/>
    </source>
</evidence>
<dbReference type="InterPro" id="IPR001278">
    <property type="entry name" value="Arg-tRNA-ligase"/>
</dbReference>
<keyword evidence="10 13" id="KW-0030">Aminoacyl-tRNA synthetase</keyword>
<dbReference type="NCBIfam" id="TIGR00456">
    <property type="entry name" value="argS"/>
    <property type="match status" value="1"/>
</dbReference>
<evidence type="ECO:0000256" key="10">
    <source>
        <dbReference type="ARBA" id="ARBA00023146"/>
    </source>
</evidence>
<evidence type="ECO:0000259" key="16">
    <source>
        <dbReference type="SMART" id="SM01016"/>
    </source>
</evidence>
<keyword evidence="6 13" id="KW-0436">Ligase</keyword>
<feature type="signal peptide" evidence="14">
    <location>
        <begin position="1"/>
        <end position="18"/>
    </location>
</feature>
<evidence type="ECO:0000313" key="17">
    <source>
        <dbReference type="EMBL" id="KOO32047.1"/>
    </source>
</evidence>
<name>A0A0M0K0E7_9EUKA</name>
<dbReference type="HAMAP" id="MF_00123">
    <property type="entry name" value="Arg_tRNA_synth"/>
    <property type="match status" value="1"/>
</dbReference>
<dbReference type="Gene3D" id="3.40.50.620">
    <property type="entry name" value="HUPs"/>
    <property type="match status" value="1"/>
</dbReference>
<comment type="similarity">
    <text evidence="2 13">Belongs to the class-I aminoacyl-tRNA synthetase family.</text>
</comment>
<organism evidence="17 18">
    <name type="scientific">Chrysochromulina tobinii</name>
    <dbReference type="NCBI Taxonomy" id="1460289"/>
    <lineage>
        <taxon>Eukaryota</taxon>
        <taxon>Haptista</taxon>
        <taxon>Haptophyta</taxon>
        <taxon>Prymnesiophyceae</taxon>
        <taxon>Prymnesiales</taxon>
        <taxon>Chrysochromulinaceae</taxon>
        <taxon>Chrysochromulina</taxon>
    </lineage>
</organism>
<dbReference type="GO" id="GO:0004814">
    <property type="term" value="F:arginine-tRNA ligase activity"/>
    <property type="evidence" value="ECO:0007669"/>
    <property type="project" value="UniProtKB-EC"/>
</dbReference>
<evidence type="ECO:0000256" key="7">
    <source>
        <dbReference type="ARBA" id="ARBA00022741"/>
    </source>
</evidence>
<dbReference type="SUPFAM" id="SSF52374">
    <property type="entry name" value="Nucleotidylyl transferase"/>
    <property type="match status" value="1"/>
</dbReference>
<keyword evidence="7 13" id="KW-0547">Nucleotide-binding</keyword>
<protein>
    <recommendedName>
        <fullName evidence="4">arginine--tRNA ligase</fullName>
        <ecNumber evidence="4">6.1.1.19</ecNumber>
    </recommendedName>
    <alternativeName>
        <fullName evidence="11">Arginyl-tRNA synthetase</fullName>
    </alternativeName>
</protein>
<feature type="chain" id="PRO_5005602355" description="arginine--tRNA ligase" evidence="14">
    <location>
        <begin position="19"/>
        <end position="674"/>
    </location>
</feature>
<dbReference type="InterPro" id="IPR036695">
    <property type="entry name" value="Arg-tRNA-synth_N_sf"/>
</dbReference>
<dbReference type="PANTHER" id="PTHR11956:SF5">
    <property type="entry name" value="ARGININE--TRNA LIGASE, CYTOPLASMIC"/>
    <property type="match status" value="1"/>
</dbReference>
<dbReference type="PANTHER" id="PTHR11956">
    <property type="entry name" value="ARGINYL-TRNA SYNTHETASE"/>
    <property type="match status" value="1"/>
</dbReference>
<evidence type="ECO:0000256" key="2">
    <source>
        <dbReference type="ARBA" id="ARBA00005594"/>
    </source>
</evidence>
<dbReference type="Pfam" id="PF00750">
    <property type="entry name" value="tRNA-synt_1d"/>
    <property type="match status" value="1"/>
</dbReference>
<dbReference type="Gene3D" id="3.30.1360.70">
    <property type="entry name" value="Arginyl tRNA synthetase N-terminal domain"/>
    <property type="match status" value="1"/>
</dbReference>
<dbReference type="SUPFAM" id="SSF55190">
    <property type="entry name" value="Arginyl-tRNA synthetase (ArgRS), N-terminal 'additional' domain"/>
    <property type="match status" value="1"/>
</dbReference>
<feature type="domain" description="DALR anticodon binding" evidence="15">
    <location>
        <begin position="550"/>
        <end position="674"/>
    </location>
</feature>
<dbReference type="GO" id="GO:0005524">
    <property type="term" value="F:ATP binding"/>
    <property type="evidence" value="ECO:0007669"/>
    <property type="project" value="UniProtKB-KW"/>
</dbReference>
<dbReference type="GO" id="GO:0005737">
    <property type="term" value="C:cytoplasm"/>
    <property type="evidence" value="ECO:0007669"/>
    <property type="project" value="UniProtKB-SubCell"/>
</dbReference>
<keyword evidence="5" id="KW-0963">Cytoplasm</keyword>
<evidence type="ECO:0000256" key="9">
    <source>
        <dbReference type="ARBA" id="ARBA00022917"/>
    </source>
</evidence>
<keyword evidence="9 13" id="KW-0648">Protein biosynthesis</keyword>
<dbReference type="InterPro" id="IPR005148">
    <property type="entry name" value="Arg-tRNA-synth_N"/>
</dbReference>
<evidence type="ECO:0000259" key="15">
    <source>
        <dbReference type="SMART" id="SM00836"/>
    </source>
</evidence>
<dbReference type="InterPro" id="IPR035684">
    <property type="entry name" value="ArgRS_core"/>
</dbReference>
<dbReference type="FunFam" id="3.40.50.620:FF:000030">
    <property type="entry name" value="Arginine--tRNA ligase"/>
    <property type="match status" value="1"/>
</dbReference>
<dbReference type="SMART" id="SM00836">
    <property type="entry name" value="DALR_1"/>
    <property type="match status" value="1"/>
</dbReference>
<evidence type="ECO:0000256" key="12">
    <source>
        <dbReference type="ARBA" id="ARBA00049339"/>
    </source>
</evidence>
<dbReference type="FunFam" id="1.10.730.10:FF:000006">
    <property type="entry name" value="Arginyl-tRNA synthetase 2, mitochondrial"/>
    <property type="match status" value="1"/>
</dbReference>
<dbReference type="GO" id="GO:0006420">
    <property type="term" value="P:arginyl-tRNA aminoacylation"/>
    <property type="evidence" value="ECO:0007669"/>
    <property type="project" value="InterPro"/>
</dbReference>
<evidence type="ECO:0000313" key="18">
    <source>
        <dbReference type="Proteomes" id="UP000037460"/>
    </source>
</evidence>
<comment type="caution">
    <text evidence="17">The sequence shown here is derived from an EMBL/GenBank/DDBJ whole genome shotgun (WGS) entry which is preliminary data.</text>
</comment>
<dbReference type="CDD" id="cd00671">
    <property type="entry name" value="ArgRS_core"/>
    <property type="match status" value="1"/>
</dbReference>
<evidence type="ECO:0000256" key="14">
    <source>
        <dbReference type="SAM" id="SignalP"/>
    </source>
</evidence>
<dbReference type="Pfam" id="PF03485">
    <property type="entry name" value="Arg_tRNA_synt_N"/>
    <property type="match status" value="1"/>
</dbReference>
<evidence type="ECO:0000256" key="5">
    <source>
        <dbReference type="ARBA" id="ARBA00022490"/>
    </source>
</evidence>
<evidence type="ECO:0000256" key="6">
    <source>
        <dbReference type="ARBA" id="ARBA00022598"/>
    </source>
</evidence>
<reference evidence="18" key="1">
    <citation type="journal article" date="2015" name="PLoS Genet.">
        <title>Genome Sequence and Transcriptome Analyses of Chrysochromulina tobin: Metabolic Tools for Enhanced Algal Fitness in the Prominent Order Prymnesiales (Haptophyceae).</title>
        <authorList>
            <person name="Hovde B.T."/>
            <person name="Deodato C.R."/>
            <person name="Hunsperger H.M."/>
            <person name="Ryken S.A."/>
            <person name="Yost W."/>
            <person name="Jha R.K."/>
            <person name="Patterson J."/>
            <person name="Monnat R.J. Jr."/>
            <person name="Barlow S.B."/>
            <person name="Starkenburg S.R."/>
            <person name="Cattolico R.A."/>
        </authorList>
    </citation>
    <scope>NUCLEOTIDE SEQUENCE</scope>
    <source>
        <strain evidence="18">CCMP291</strain>
    </source>
</reference>
<evidence type="ECO:0000256" key="13">
    <source>
        <dbReference type="RuleBase" id="RU363038"/>
    </source>
</evidence>
<dbReference type="InterPro" id="IPR009080">
    <property type="entry name" value="tRNAsynth_Ia_anticodon-bd"/>
</dbReference>
<comment type="catalytic activity">
    <reaction evidence="12">
        <text>tRNA(Arg) + L-arginine + ATP = L-arginyl-tRNA(Arg) + AMP + diphosphate</text>
        <dbReference type="Rhea" id="RHEA:20301"/>
        <dbReference type="Rhea" id="RHEA-COMP:9658"/>
        <dbReference type="Rhea" id="RHEA-COMP:9673"/>
        <dbReference type="ChEBI" id="CHEBI:30616"/>
        <dbReference type="ChEBI" id="CHEBI:32682"/>
        <dbReference type="ChEBI" id="CHEBI:33019"/>
        <dbReference type="ChEBI" id="CHEBI:78442"/>
        <dbReference type="ChEBI" id="CHEBI:78513"/>
        <dbReference type="ChEBI" id="CHEBI:456215"/>
        <dbReference type="EC" id="6.1.1.19"/>
    </reaction>
</comment>
<dbReference type="EMBL" id="JWZX01001859">
    <property type="protein sequence ID" value="KOO32047.1"/>
    <property type="molecule type" value="Genomic_DNA"/>
</dbReference>
<dbReference type="InterPro" id="IPR014729">
    <property type="entry name" value="Rossmann-like_a/b/a_fold"/>
</dbReference>
<evidence type="ECO:0000256" key="3">
    <source>
        <dbReference type="ARBA" id="ARBA00011245"/>
    </source>
</evidence>
<dbReference type="InterPro" id="IPR001412">
    <property type="entry name" value="aa-tRNA-synth_I_CS"/>
</dbReference>
<comment type="subcellular location">
    <subcellularLocation>
        <location evidence="1">Cytoplasm</location>
    </subcellularLocation>
</comment>
<dbReference type="PRINTS" id="PR01038">
    <property type="entry name" value="TRNASYNTHARG"/>
</dbReference>
<comment type="subunit">
    <text evidence="3">Monomer.</text>
</comment>
<accession>A0A0M0K0E7</accession>
<gene>
    <name evidence="17" type="ORF">Ctob_008486</name>
</gene>
<keyword evidence="14" id="KW-0732">Signal</keyword>